<comment type="similarity">
    <text evidence="1">Belongs to the leucine-binding protein family.</text>
</comment>
<name>A0ABY7JWI6_9ACTN</name>
<feature type="signal peptide" evidence="3">
    <location>
        <begin position="1"/>
        <end position="23"/>
    </location>
</feature>
<protein>
    <submittedName>
        <fullName evidence="5">ABC transporter substrate-binding protein</fullName>
    </submittedName>
</protein>
<dbReference type="Proteomes" id="UP001164693">
    <property type="component" value="Chromosome"/>
</dbReference>
<keyword evidence="2 3" id="KW-0732">Signal</keyword>
<dbReference type="Gene3D" id="3.40.50.2300">
    <property type="match status" value="2"/>
</dbReference>
<evidence type="ECO:0000313" key="6">
    <source>
        <dbReference type="Proteomes" id="UP001164693"/>
    </source>
</evidence>
<proteinExistence type="inferred from homology"/>
<dbReference type="InterPro" id="IPR028082">
    <property type="entry name" value="Peripla_BP_I"/>
</dbReference>
<accession>A0ABY7JWI6</accession>
<evidence type="ECO:0000259" key="4">
    <source>
        <dbReference type="Pfam" id="PF13458"/>
    </source>
</evidence>
<evidence type="ECO:0000256" key="1">
    <source>
        <dbReference type="ARBA" id="ARBA00010062"/>
    </source>
</evidence>
<feature type="domain" description="Leucine-binding protein" evidence="4">
    <location>
        <begin position="103"/>
        <end position="401"/>
    </location>
</feature>
<dbReference type="SUPFAM" id="SSF53822">
    <property type="entry name" value="Periplasmic binding protein-like I"/>
    <property type="match status" value="1"/>
</dbReference>
<evidence type="ECO:0000256" key="3">
    <source>
        <dbReference type="SAM" id="SignalP"/>
    </source>
</evidence>
<dbReference type="InterPro" id="IPR028081">
    <property type="entry name" value="Leu-bd"/>
</dbReference>
<dbReference type="EMBL" id="CP097463">
    <property type="protein sequence ID" value="WAX56345.1"/>
    <property type="molecule type" value="Genomic_DNA"/>
</dbReference>
<organism evidence="5 6">
    <name type="scientific">Jatrophihabitans cynanchi</name>
    <dbReference type="NCBI Taxonomy" id="2944128"/>
    <lineage>
        <taxon>Bacteria</taxon>
        <taxon>Bacillati</taxon>
        <taxon>Actinomycetota</taxon>
        <taxon>Actinomycetes</taxon>
        <taxon>Jatrophihabitantales</taxon>
        <taxon>Jatrophihabitantaceae</taxon>
        <taxon>Jatrophihabitans</taxon>
    </lineage>
</organism>
<keyword evidence="6" id="KW-1185">Reference proteome</keyword>
<gene>
    <name evidence="5" type="ORF">M6B22_17650</name>
</gene>
<evidence type="ECO:0000313" key="5">
    <source>
        <dbReference type="EMBL" id="WAX56345.1"/>
    </source>
</evidence>
<feature type="chain" id="PRO_5046015600" evidence="3">
    <location>
        <begin position="24"/>
        <end position="476"/>
    </location>
</feature>
<evidence type="ECO:0000256" key="2">
    <source>
        <dbReference type="ARBA" id="ARBA00022729"/>
    </source>
</evidence>
<sequence>MQRRSMKLGAAFVALLVAVSACSSNKRGGGGGGPTSTAPVGAASSVGSTGAAADAAKFGTLDSPCGKGDAKGATEQGVTDTLISIGYGDDRGFAQNPGLNKEIGDAVKAMIKWCNDQGGINGRTIKGDFYDAAITQVNTAMQQACKADFMLVGEGWAGDEGAEQTRIGCKLPAVPAYTVGPDFANAPMMYQALPNPDDYQVASIFYQLAKQFPGALDGFAIANSNLPAIQATSAKVAAAVKTAGYKVLDCGVTTSYTGEPSYVPFAQKFKQCGAKIIYLPTPGPLTNNLITAIHQVGLDPIYVMQANGYTADFAKWNTAGFGNKVYVMSAFEPLENAAAVPAVRQYVDAVQAVGGKTALLGMQGASSFLLWATAAKACGADLTRQCVVNNLAKEHEWTGGGLNAPTDPGANLPSKCGLILKLDGTKWVQDFPSETGKFDCNDEYAVKTPEATWGTTLNSDRIATKFLTGDVIKPQS</sequence>
<dbReference type="PANTHER" id="PTHR47235">
    <property type="entry name" value="BLR6548 PROTEIN"/>
    <property type="match status" value="1"/>
</dbReference>
<dbReference type="RefSeq" id="WP_269442877.1">
    <property type="nucleotide sequence ID" value="NZ_CP097463.1"/>
</dbReference>
<dbReference type="Pfam" id="PF13458">
    <property type="entry name" value="Peripla_BP_6"/>
    <property type="match status" value="1"/>
</dbReference>
<dbReference type="PROSITE" id="PS51257">
    <property type="entry name" value="PROKAR_LIPOPROTEIN"/>
    <property type="match status" value="1"/>
</dbReference>
<dbReference type="PANTHER" id="PTHR47235:SF1">
    <property type="entry name" value="BLR6548 PROTEIN"/>
    <property type="match status" value="1"/>
</dbReference>
<reference evidence="5" key="1">
    <citation type="submission" date="2022-05" db="EMBL/GenBank/DDBJ databases">
        <title>Jatrophihabitans sp. SB3-54 whole genome sequence.</title>
        <authorList>
            <person name="Suh M.K."/>
            <person name="Eom M.K."/>
            <person name="Kim J.S."/>
            <person name="Kim H.S."/>
            <person name="Do H.E."/>
            <person name="Shin Y.K."/>
            <person name="Lee J.-S."/>
        </authorList>
    </citation>
    <scope>NUCLEOTIDE SEQUENCE</scope>
    <source>
        <strain evidence="5">SB3-54</strain>
    </source>
</reference>